<comment type="caution">
    <text evidence="3">The sequence shown here is derived from an EMBL/GenBank/DDBJ whole genome shotgun (WGS) entry which is preliminary data.</text>
</comment>
<keyword evidence="4" id="KW-1185">Reference proteome</keyword>
<sequence>MFDIALVLVSLAVPVVSLLLAVGGCLFVRRRIRRDPRRLSNAYWLLAAALLVGNAAATLGFVGGNPVVATGLVLMLASPLIALVFAGFLLLNGVVMLRRERASPGNSLSLLGGILVVVLLAAAVPVLLADSVWLRALWLLCALAAFFLAFQFVAFLLYARLYQWLVRDRPADWVVVLGSGLHGSAVPPLLASRITVGMAEFARRGARLLVLSGGKGTDEQLAEGEAMSRWAVAHGADPAALRAETESRTTEQNLRFSDALVQAERGSGCLPESAGAGLIVTSNYHAFRAAVLARRLGVDAQAVGAPTAGYYWPSAVLREFVAILREHRVLVAVLLLLVSLPVPAVVLLVA</sequence>
<feature type="transmembrane region" description="Helical" evidence="1">
    <location>
        <begin position="68"/>
        <end position="95"/>
    </location>
</feature>
<feature type="transmembrane region" description="Helical" evidence="1">
    <location>
        <begin position="41"/>
        <end position="62"/>
    </location>
</feature>
<keyword evidence="1" id="KW-1133">Transmembrane helix</keyword>
<dbReference type="RefSeq" id="WP_210034085.1">
    <property type="nucleotide sequence ID" value="NZ_JAGINU010000001.1"/>
</dbReference>
<dbReference type="InterPro" id="IPR051599">
    <property type="entry name" value="Cell_Envelope_Assoc"/>
</dbReference>
<dbReference type="Pfam" id="PF02698">
    <property type="entry name" value="DUF218"/>
    <property type="match status" value="1"/>
</dbReference>
<evidence type="ECO:0000256" key="1">
    <source>
        <dbReference type="SAM" id="Phobius"/>
    </source>
</evidence>
<evidence type="ECO:0000313" key="4">
    <source>
        <dbReference type="Proteomes" id="UP001519295"/>
    </source>
</evidence>
<reference evidence="3 4" key="1">
    <citation type="submission" date="2021-03" db="EMBL/GenBank/DDBJ databases">
        <title>Sequencing the genomes of 1000 actinobacteria strains.</title>
        <authorList>
            <person name="Klenk H.-P."/>
        </authorList>
    </citation>
    <scope>NUCLEOTIDE SEQUENCE [LARGE SCALE GENOMIC DNA]</scope>
    <source>
        <strain evidence="3 4">DSM 45256</strain>
    </source>
</reference>
<dbReference type="PRINTS" id="PR00173">
    <property type="entry name" value="EDTRNSPORT"/>
</dbReference>
<evidence type="ECO:0000259" key="2">
    <source>
        <dbReference type="Pfam" id="PF02698"/>
    </source>
</evidence>
<feature type="domain" description="DUF218" evidence="2">
    <location>
        <begin position="172"/>
        <end position="321"/>
    </location>
</feature>
<dbReference type="CDD" id="cd06259">
    <property type="entry name" value="YdcF-like"/>
    <property type="match status" value="1"/>
</dbReference>
<name>A0ABS4W3D4_9PSEU</name>
<dbReference type="EMBL" id="JAGINU010000001">
    <property type="protein sequence ID" value="MBP2370638.1"/>
    <property type="molecule type" value="Genomic_DNA"/>
</dbReference>
<keyword evidence="1" id="KW-0812">Transmembrane</keyword>
<keyword evidence="1" id="KW-0472">Membrane</keyword>
<feature type="transmembrane region" description="Helical" evidence="1">
    <location>
        <begin position="6"/>
        <end position="29"/>
    </location>
</feature>
<feature type="transmembrane region" description="Helical" evidence="1">
    <location>
        <begin position="329"/>
        <end position="349"/>
    </location>
</feature>
<gene>
    <name evidence="3" type="ORF">JOF36_006334</name>
</gene>
<dbReference type="PANTHER" id="PTHR30336:SF4">
    <property type="entry name" value="ENVELOPE BIOGENESIS FACTOR ELYC"/>
    <property type="match status" value="1"/>
</dbReference>
<accession>A0ABS4W3D4</accession>
<dbReference type="PANTHER" id="PTHR30336">
    <property type="entry name" value="INNER MEMBRANE PROTEIN, PROBABLE PERMEASE"/>
    <property type="match status" value="1"/>
</dbReference>
<feature type="transmembrane region" description="Helical" evidence="1">
    <location>
        <begin position="107"/>
        <end position="129"/>
    </location>
</feature>
<dbReference type="Proteomes" id="UP001519295">
    <property type="component" value="Unassembled WGS sequence"/>
</dbReference>
<proteinExistence type="predicted"/>
<protein>
    <submittedName>
        <fullName evidence="3">Uncharacterized SAM-binding protein YcdF (DUF218 family)</fullName>
    </submittedName>
</protein>
<feature type="transmembrane region" description="Helical" evidence="1">
    <location>
        <begin position="135"/>
        <end position="159"/>
    </location>
</feature>
<evidence type="ECO:0000313" key="3">
    <source>
        <dbReference type="EMBL" id="MBP2370638.1"/>
    </source>
</evidence>
<dbReference type="Gene3D" id="3.40.50.620">
    <property type="entry name" value="HUPs"/>
    <property type="match status" value="1"/>
</dbReference>
<dbReference type="InterPro" id="IPR014729">
    <property type="entry name" value="Rossmann-like_a/b/a_fold"/>
</dbReference>
<organism evidence="3 4">
    <name type="scientific">Pseudonocardia parietis</name>
    <dbReference type="NCBI Taxonomy" id="570936"/>
    <lineage>
        <taxon>Bacteria</taxon>
        <taxon>Bacillati</taxon>
        <taxon>Actinomycetota</taxon>
        <taxon>Actinomycetes</taxon>
        <taxon>Pseudonocardiales</taxon>
        <taxon>Pseudonocardiaceae</taxon>
        <taxon>Pseudonocardia</taxon>
    </lineage>
</organism>
<dbReference type="InterPro" id="IPR003848">
    <property type="entry name" value="DUF218"/>
</dbReference>